<feature type="chain" id="PRO_5024885852" description="Plant thionin family protein" evidence="1">
    <location>
        <begin position="25"/>
        <end position="97"/>
    </location>
</feature>
<reference evidence="2 3" key="1">
    <citation type="submission" date="2019-12" db="EMBL/GenBank/DDBJ databases">
        <authorList>
            <person name="Jiao W.-B."/>
            <person name="Schneeberger K."/>
        </authorList>
    </citation>
    <scope>NUCLEOTIDE SEQUENCE [LARGE SCALE GENOMIC DNA]</scope>
    <source>
        <strain evidence="3">cv. C24</strain>
    </source>
</reference>
<dbReference type="OrthoDB" id="10444397at2759"/>
<gene>
    <name evidence="2" type="ORF">C24_LOCUS26444</name>
</gene>
<sequence length="97" mass="10675">MENKYWSVLMILVLVVMAAIGGEASDPSCELQCKSSCGSFGPTFPDCYKNYIRDKCDPCELKCKSACAGGKGFITLPECYTDCVQRQCKDLPPMIET</sequence>
<evidence type="ECO:0000313" key="3">
    <source>
        <dbReference type="Proteomes" id="UP000434276"/>
    </source>
</evidence>
<protein>
    <recommendedName>
        <fullName evidence="4">Plant thionin family protein</fullName>
    </recommendedName>
</protein>
<evidence type="ECO:0008006" key="4">
    <source>
        <dbReference type="Google" id="ProtNLM"/>
    </source>
</evidence>
<evidence type="ECO:0000313" key="2">
    <source>
        <dbReference type="EMBL" id="CAA0411659.1"/>
    </source>
</evidence>
<evidence type="ECO:0000256" key="1">
    <source>
        <dbReference type="SAM" id="SignalP"/>
    </source>
</evidence>
<feature type="signal peptide" evidence="1">
    <location>
        <begin position="1"/>
        <end position="24"/>
    </location>
</feature>
<accession>A0A5S9YGJ6</accession>
<dbReference type="EMBL" id="CACSHJ010000096">
    <property type="protein sequence ID" value="CAA0411659.1"/>
    <property type="molecule type" value="Genomic_DNA"/>
</dbReference>
<dbReference type="Proteomes" id="UP000434276">
    <property type="component" value="Unassembled WGS sequence"/>
</dbReference>
<dbReference type="AlphaFoldDB" id="A0A5S9YGJ6"/>
<organism evidence="2 3">
    <name type="scientific">Arabidopsis thaliana</name>
    <name type="common">Mouse-ear cress</name>
    <dbReference type="NCBI Taxonomy" id="3702"/>
    <lineage>
        <taxon>Eukaryota</taxon>
        <taxon>Viridiplantae</taxon>
        <taxon>Streptophyta</taxon>
        <taxon>Embryophyta</taxon>
        <taxon>Tracheophyta</taxon>
        <taxon>Spermatophyta</taxon>
        <taxon>Magnoliopsida</taxon>
        <taxon>eudicotyledons</taxon>
        <taxon>Gunneridae</taxon>
        <taxon>Pentapetalae</taxon>
        <taxon>rosids</taxon>
        <taxon>malvids</taxon>
        <taxon>Brassicales</taxon>
        <taxon>Brassicaceae</taxon>
        <taxon>Camelineae</taxon>
        <taxon>Arabidopsis</taxon>
    </lineage>
</organism>
<name>A0A5S9YGJ6_ARATH</name>
<proteinExistence type="predicted"/>
<keyword evidence="1" id="KW-0732">Signal</keyword>